<feature type="compositionally biased region" description="Polar residues" evidence="2">
    <location>
        <begin position="96"/>
        <end position="105"/>
    </location>
</feature>
<dbReference type="PANTHER" id="PTHR31668">
    <property type="entry name" value="GLUCOSE TRANSPORT TRANSCRIPTION REGULATOR RGT1-RELATED-RELATED"/>
    <property type="match status" value="1"/>
</dbReference>
<dbReference type="SMART" id="SM00066">
    <property type="entry name" value="GAL4"/>
    <property type="match status" value="1"/>
</dbReference>
<protein>
    <recommendedName>
        <fullName evidence="3">Zn(2)-C6 fungal-type domain-containing protein</fullName>
    </recommendedName>
</protein>
<dbReference type="PROSITE" id="PS50048">
    <property type="entry name" value="ZN2_CY6_FUNGAL_2"/>
    <property type="match status" value="1"/>
</dbReference>
<feature type="compositionally biased region" description="Low complexity" evidence="2">
    <location>
        <begin position="346"/>
        <end position="364"/>
    </location>
</feature>
<dbReference type="InterPro" id="IPR050797">
    <property type="entry name" value="Carb_Metab_Trans_Reg"/>
</dbReference>
<feature type="compositionally biased region" description="Low complexity" evidence="2">
    <location>
        <begin position="213"/>
        <end position="226"/>
    </location>
</feature>
<comment type="caution">
    <text evidence="4">The sequence shown here is derived from an EMBL/GenBank/DDBJ whole genome shotgun (WGS) entry which is preliminary data.</text>
</comment>
<proteinExistence type="predicted"/>
<dbReference type="SUPFAM" id="SSF57701">
    <property type="entry name" value="Zn2/Cys6 DNA-binding domain"/>
    <property type="match status" value="1"/>
</dbReference>
<evidence type="ECO:0000313" key="4">
    <source>
        <dbReference type="EMBL" id="KAK4247712.1"/>
    </source>
</evidence>
<dbReference type="Gene3D" id="4.10.240.10">
    <property type="entry name" value="Zn(2)-C6 fungal-type DNA-binding domain"/>
    <property type="match status" value="1"/>
</dbReference>
<dbReference type="GO" id="GO:0000981">
    <property type="term" value="F:DNA-binding transcription factor activity, RNA polymerase II-specific"/>
    <property type="evidence" value="ECO:0007669"/>
    <property type="project" value="InterPro"/>
</dbReference>
<dbReference type="EMBL" id="MU857649">
    <property type="protein sequence ID" value="KAK4247712.1"/>
    <property type="molecule type" value="Genomic_DNA"/>
</dbReference>
<dbReference type="CDD" id="cd00067">
    <property type="entry name" value="GAL4"/>
    <property type="match status" value="1"/>
</dbReference>
<feature type="region of interest" description="Disordered" evidence="2">
    <location>
        <begin position="213"/>
        <end position="251"/>
    </location>
</feature>
<name>A0AAN7HJ77_9PEZI</name>
<feature type="region of interest" description="Disordered" evidence="2">
    <location>
        <begin position="59"/>
        <end position="140"/>
    </location>
</feature>
<accession>A0AAN7HJ77</accession>
<evidence type="ECO:0000313" key="5">
    <source>
        <dbReference type="Proteomes" id="UP001303647"/>
    </source>
</evidence>
<feature type="region of interest" description="Disordered" evidence="2">
    <location>
        <begin position="326"/>
        <end position="364"/>
    </location>
</feature>
<reference evidence="4" key="2">
    <citation type="submission" date="2023-05" db="EMBL/GenBank/DDBJ databases">
        <authorList>
            <consortium name="Lawrence Berkeley National Laboratory"/>
            <person name="Steindorff A."/>
            <person name="Hensen N."/>
            <person name="Bonometti L."/>
            <person name="Westerberg I."/>
            <person name="Brannstrom I.O."/>
            <person name="Guillou S."/>
            <person name="Cros-Aarteil S."/>
            <person name="Calhoun S."/>
            <person name="Haridas S."/>
            <person name="Kuo A."/>
            <person name="Mondo S."/>
            <person name="Pangilinan J."/>
            <person name="Riley R."/>
            <person name="Labutti K."/>
            <person name="Andreopoulos B."/>
            <person name="Lipzen A."/>
            <person name="Chen C."/>
            <person name="Yanf M."/>
            <person name="Daum C."/>
            <person name="Ng V."/>
            <person name="Clum A."/>
            <person name="Ohm R."/>
            <person name="Martin F."/>
            <person name="Silar P."/>
            <person name="Natvig D."/>
            <person name="Lalanne C."/>
            <person name="Gautier V."/>
            <person name="Ament-Velasquez S.L."/>
            <person name="Kruys A."/>
            <person name="Hutchinson M.I."/>
            <person name="Powell A.J."/>
            <person name="Barry K."/>
            <person name="Miller A.N."/>
            <person name="Grigoriev I.V."/>
            <person name="Debuchy R."/>
            <person name="Gladieux P."/>
            <person name="Thoren M.H."/>
            <person name="Johannesson H."/>
        </authorList>
    </citation>
    <scope>NUCLEOTIDE SEQUENCE</scope>
    <source>
        <strain evidence="4">CBS 359.72</strain>
    </source>
</reference>
<dbReference type="AlphaFoldDB" id="A0AAN7HJ77"/>
<dbReference type="GO" id="GO:0008270">
    <property type="term" value="F:zinc ion binding"/>
    <property type="evidence" value="ECO:0007669"/>
    <property type="project" value="InterPro"/>
</dbReference>
<keyword evidence="5" id="KW-1185">Reference proteome</keyword>
<feature type="compositionally biased region" description="Low complexity" evidence="2">
    <location>
        <begin position="69"/>
        <end position="78"/>
    </location>
</feature>
<evidence type="ECO:0000259" key="3">
    <source>
        <dbReference type="PROSITE" id="PS50048"/>
    </source>
</evidence>
<evidence type="ECO:0000256" key="2">
    <source>
        <dbReference type="SAM" id="MobiDB-lite"/>
    </source>
</evidence>
<dbReference type="InterPro" id="IPR036864">
    <property type="entry name" value="Zn2-C6_fun-type_DNA-bd_sf"/>
</dbReference>
<sequence length="503" mass="52614">MYQSEPHSTPANALQSIRSSCDRCRLQKLKCTVQTAEPDGPMVCERCVRAKVPCVFGRRRRASKRGADTSSSSSSTTSLKRQSTTPPGYQDPGILTPSSSASASTGDLVLGGTTPPPPPPPSSISQPQPPPGQAYYSSGGLETPLETLAECEQEATYQSAYHSQQHPWGHLTSAFPGGGLEGQHGGDSMLGWDWMDQDFSPDELHYLEPELLSATPPSASSDSPTPGTYQPATTDGADIMMDGSHSSNNSALSTASAAGRRLPALIAEMQRRLEKLENGSWLHESSARSFDRYPIGAVLQLSHEFGVVAGQVLGIAVGGTSSQGGPPALAAAAGGEGSGGGGRVSGEGTATSNNNNNSNNQNNNSNNTATVLLVLGGYLLLVRLYGLVLAHFRAHLHRIPSGATATIKTTATSSSGALRLGELPSGGALADVSRIHAALGMLLASLRGVEEQLGQGGEVARDMAVALLTQPHHQYQHQQQDGLKGLGEQVRSVKELLREKMGL</sequence>
<dbReference type="Pfam" id="PF00172">
    <property type="entry name" value="Zn_clus"/>
    <property type="match status" value="1"/>
</dbReference>
<dbReference type="InterPro" id="IPR001138">
    <property type="entry name" value="Zn2Cys6_DnaBD"/>
</dbReference>
<evidence type="ECO:0000256" key="1">
    <source>
        <dbReference type="ARBA" id="ARBA00023242"/>
    </source>
</evidence>
<reference evidence="4" key="1">
    <citation type="journal article" date="2023" name="Mol. Phylogenet. Evol.">
        <title>Genome-scale phylogeny and comparative genomics of the fungal order Sordariales.</title>
        <authorList>
            <person name="Hensen N."/>
            <person name="Bonometti L."/>
            <person name="Westerberg I."/>
            <person name="Brannstrom I.O."/>
            <person name="Guillou S."/>
            <person name="Cros-Aarteil S."/>
            <person name="Calhoun S."/>
            <person name="Haridas S."/>
            <person name="Kuo A."/>
            <person name="Mondo S."/>
            <person name="Pangilinan J."/>
            <person name="Riley R."/>
            <person name="LaButti K."/>
            <person name="Andreopoulos B."/>
            <person name="Lipzen A."/>
            <person name="Chen C."/>
            <person name="Yan M."/>
            <person name="Daum C."/>
            <person name="Ng V."/>
            <person name="Clum A."/>
            <person name="Steindorff A."/>
            <person name="Ohm R.A."/>
            <person name="Martin F."/>
            <person name="Silar P."/>
            <person name="Natvig D.O."/>
            <person name="Lalanne C."/>
            <person name="Gautier V."/>
            <person name="Ament-Velasquez S.L."/>
            <person name="Kruys A."/>
            <person name="Hutchinson M.I."/>
            <person name="Powell A.J."/>
            <person name="Barry K."/>
            <person name="Miller A.N."/>
            <person name="Grigoriev I.V."/>
            <person name="Debuchy R."/>
            <person name="Gladieux P."/>
            <person name="Hiltunen Thoren M."/>
            <person name="Johannesson H."/>
        </authorList>
    </citation>
    <scope>NUCLEOTIDE SEQUENCE</scope>
    <source>
        <strain evidence="4">CBS 359.72</strain>
    </source>
</reference>
<feature type="compositionally biased region" description="Gly residues" evidence="2">
    <location>
        <begin position="334"/>
        <end position="345"/>
    </location>
</feature>
<feature type="domain" description="Zn(2)-C6 fungal-type" evidence="3">
    <location>
        <begin position="20"/>
        <end position="56"/>
    </location>
</feature>
<organism evidence="4 5">
    <name type="scientific">Corynascus novoguineensis</name>
    <dbReference type="NCBI Taxonomy" id="1126955"/>
    <lineage>
        <taxon>Eukaryota</taxon>
        <taxon>Fungi</taxon>
        <taxon>Dikarya</taxon>
        <taxon>Ascomycota</taxon>
        <taxon>Pezizomycotina</taxon>
        <taxon>Sordariomycetes</taxon>
        <taxon>Sordariomycetidae</taxon>
        <taxon>Sordariales</taxon>
        <taxon>Chaetomiaceae</taxon>
        <taxon>Corynascus</taxon>
    </lineage>
</organism>
<keyword evidence="1" id="KW-0539">Nucleus</keyword>
<gene>
    <name evidence="4" type="ORF">C7999DRAFT_14287</name>
</gene>
<dbReference type="Proteomes" id="UP001303647">
    <property type="component" value="Unassembled WGS sequence"/>
</dbReference>
<dbReference type="PROSITE" id="PS00463">
    <property type="entry name" value="ZN2_CY6_FUNGAL_1"/>
    <property type="match status" value="1"/>
</dbReference>
<feature type="compositionally biased region" description="Pro residues" evidence="2">
    <location>
        <begin position="114"/>
        <end position="132"/>
    </location>
</feature>